<protein>
    <submittedName>
        <fullName evidence="2">Ribosomal-protein-alanine N-acetyltransferase</fullName>
    </submittedName>
</protein>
<dbReference type="RefSeq" id="WP_106355659.1">
    <property type="nucleotide sequence ID" value="NZ_PVTP01000003.1"/>
</dbReference>
<dbReference type="InterPro" id="IPR016181">
    <property type="entry name" value="Acyl_CoA_acyltransferase"/>
</dbReference>
<dbReference type="InterPro" id="IPR051531">
    <property type="entry name" value="N-acetyltransferase"/>
</dbReference>
<organism evidence="2 3">
    <name type="scientific">Yoonia maritima</name>
    <dbReference type="NCBI Taxonomy" id="1435347"/>
    <lineage>
        <taxon>Bacteria</taxon>
        <taxon>Pseudomonadati</taxon>
        <taxon>Pseudomonadota</taxon>
        <taxon>Alphaproteobacteria</taxon>
        <taxon>Rhodobacterales</taxon>
        <taxon>Paracoccaceae</taxon>
        <taxon>Yoonia</taxon>
    </lineage>
</organism>
<proteinExistence type="predicted"/>
<dbReference type="PANTHER" id="PTHR43792">
    <property type="entry name" value="GNAT FAMILY, PUTATIVE (AFU_ORTHOLOGUE AFUA_3G00765)-RELATED-RELATED"/>
    <property type="match status" value="1"/>
</dbReference>
<comment type="caution">
    <text evidence="2">The sequence shown here is derived from an EMBL/GenBank/DDBJ whole genome shotgun (WGS) entry which is preliminary data.</text>
</comment>
<dbReference type="EMBL" id="PVTP01000003">
    <property type="protein sequence ID" value="PRY78826.1"/>
    <property type="molecule type" value="Genomic_DNA"/>
</dbReference>
<gene>
    <name evidence="2" type="ORF">CLV80_103152</name>
</gene>
<dbReference type="AlphaFoldDB" id="A0A2T0W1J0"/>
<dbReference type="PANTHER" id="PTHR43792:SF1">
    <property type="entry name" value="N-ACETYLTRANSFERASE DOMAIN-CONTAINING PROTEIN"/>
    <property type="match status" value="1"/>
</dbReference>
<dbReference type="GO" id="GO:0016747">
    <property type="term" value="F:acyltransferase activity, transferring groups other than amino-acyl groups"/>
    <property type="evidence" value="ECO:0007669"/>
    <property type="project" value="InterPro"/>
</dbReference>
<keyword evidence="3" id="KW-1185">Reference proteome</keyword>
<evidence type="ECO:0000313" key="2">
    <source>
        <dbReference type="EMBL" id="PRY78826.1"/>
    </source>
</evidence>
<dbReference type="Pfam" id="PF13302">
    <property type="entry name" value="Acetyltransf_3"/>
    <property type="match status" value="1"/>
</dbReference>
<reference evidence="2 3" key="1">
    <citation type="submission" date="2018-03" db="EMBL/GenBank/DDBJ databases">
        <title>Genomic Encyclopedia of Archaeal and Bacterial Type Strains, Phase II (KMG-II): from individual species to whole genera.</title>
        <authorList>
            <person name="Goeker M."/>
        </authorList>
    </citation>
    <scope>NUCLEOTIDE SEQUENCE [LARGE SCALE GENOMIC DNA]</scope>
    <source>
        <strain evidence="2 3">DSM 101533</strain>
    </source>
</reference>
<dbReference type="PROSITE" id="PS51186">
    <property type="entry name" value="GNAT"/>
    <property type="match status" value="1"/>
</dbReference>
<dbReference type="SUPFAM" id="SSF55729">
    <property type="entry name" value="Acyl-CoA N-acyltransferases (Nat)"/>
    <property type="match status" value="1"/>
</dbReference>
<dbReference type="Gene3D" id="3.40.630.30">
    <property type="match status" value="1"/>
</dbReference>
<sequence>MTLTTDRLVLREPRADDLDAMYALYSDPRAMKYWSTAPHADRSVTKALLDRCIASWQNNPTYFQITLGDAYIGSAGNHRDNEVGFILHPDHWRKGYVFEAMQAVIPYLFDTTDHSELTAEADPLNAASFGLIRRLGFTDTHREKNTFCINGIWSDSVYFILPRPNGTR</sequence>
<feature type="domain" description="N-acetyltransferase" evidence="1">
    <location>
        <begin position="8"/>
        <end position="164"/>
    </location>
</feature>
<evidence type="ECO:0000313" key="3">
    <source>
        <dbReference type="Proteomes" id="UP000238007"/>
    </source>
</evidence>
<evidence type="ECO:0000259" key="1">
    <source>
        <dbReference type="PROSITE" id="PS51186"/>
    </source>
</evidence>
<dbReference type="OrthoDB" id="9804153at2"/>
<name>A0A2T0W1J0_9RHOB</name>
<dbReference type="Proteomes" id="UP000238007">
    <property type="component" value="Unassembled WGS sequence"/>
</dbReference>
<keyword evidence="2" id="KW-0808">Transferase</keyword>
<dbReference type="InterPro" id="IPR000182">
    <property type="entry name" value="GNAT_dom"/>
</dbReference>
<accession>A0A2T0W1J0</accession>